<dbReference type="PROSITE" id="PS51007">
    <property type="entry name" value="CYTC"/>
    <property type="match status" value="1"/>
</dbReference>
<accession>A0A4R6RGF3</accession>
<keyword evidence="5 6" id="KW-0408">Iron</keyword>
<dbReference type="RefSeq" id="WP_126541087.1">
    <property type="nucleotide sequence ID" value="NZ_BSPM01000004.1"/>
</dbReference>
<gene>
    <name evidence="9" type="ORF">EDD54_2073</name>
</gene>
<dbReference type="PRINTS" id="PR00604">
    <property type="entry name" value="CYTCHRMECIAB"/>
</dbReference>
<dbReference type="OrthoDB" id="8052864at2"/>
<dbReference type="InterPro" id="IPR036909">
    <property type="entry name" value="Cyt_c-like_dom_sf"/>
</dbReference>
<dbReference type="InterPro" id="IPR002327">
    <property type="entry name" value="Cyt_c_1A/1B"/>
</dbReference>
<keyword evidence="3 6" id="KW-0479">Metal-binding</keyword>
<dbReference type="SUPFAM" id="SSF46626">
    <property type="entry name" value="Cytochrome c"/>
    <property type="match status" value="1"/>
</dbReference>
<evidence type="ECO:0000259" key="8">
    <source>
        <dbReference type="PROSITE" id="PS51007"/>
    </source>
</evidence>
<evidence type="ECO:0000256" key="3">
    <source>
        <dbReference type="ARBA" id="ARBA00022723"/>
    </source>
</evidence>
<keyword evidence="10" id="KW-1185">Reference proteome</keyword>
<dbReference type="AlphaFoldDB" id="A0A4R6RGF3"/>
<keyword evidence="2 6" id="KW-0349">Heme</keyword>
<dbReference type="GO" id="GO:0009055">
    <property type="term" value="F:electron transfer activity"/>
    <property type="evidence" value="ECO:0007669"/>
    <property type="project" value="InterPro"/>
</dbReference>
<evidence type="ECO:0000256" key="6">
    <source>
        <dbReference type="PROSITE-ProRule" id="PRU00433"/>
    </source>
</evidence>
<evidence type="ECO:0000256" key="4">
    <source>
        <dbReference type="ARBA" id="ARBA00022982"/>
    </source>
</evidence>
<evidence type="ECO:0000256" key="7">
    <source>
        <dbReference type="SAM" id="SignalP"/>
    </source>
</evidence>
<dbReference type="GO" id="GO:0020037">
    <property type="term" value="F:heme binding"/>
    <property type="evidence" value="ECO:0007669"/>
    <property type="project" value="InterPro"/>
</dbReference>
<dbReference type="PANTHER" id="PTHR11961">
    <property type="entry name" value="CYTOCHROME C"/>
    <property type="match status" value="1"/>
</dbReference>
<protein>
    <submittedName>
        <fullName evidence="9">Cytochrome c2</fullName>
    </submittedName>
</protein>
<evidence type="ECO:0000313" key="10">
    <source>
        <dbReference type="Proteomes" id="UP000294547"/>
    </source>
</evidence>
<comment type="caution">
    <text evidence="9">The sequence shown here is derived from an EMBL/GenBank/DDBJ whole genome shotgun (WGS) entry which is preliminary data.</text>
</comment>
<keyword evidence="4" id="KW-0249">Electron transport</keyword>
<proteinExistence type="predicted"/>
<dbReference type="EMBL" id="SNXY01000007">
    <property type="protein sequence ID" value="TDP85225.1"/>
    <property type="molecule type" value="Genomic_DNA"/>
</dbReference>
<keyword evidence="1" id="KW-0813">Transport</keyword>
<dbReference type="InterPro" id="IPR009056">
    <property type="entry name" value="Cyt_c-like_dom"/>
</dbReference>
<reference evidence="9 10" key="1">
    <citation type="submission" date="2019-03" db="EMBL/GenBank/DDBJ databases">
        <title>Genomic Encyclopedia of Type Strains, Phase IV (KMG-IV): sequencing the most valuable type-strain genomes for metagenomic binning, comparative biology and taxonomic classification.</title>
        <authorList>
            <person name="Goeker M."/>
        </authorList>
    </citation>
    <scope>NUCLEOTIDE SEQUENCE [LARGE SCALE GENOMIC DNA]</scope>
    <source>
        <strain evidence="9 10">DSM 102969</strain>
    </source>
</reference>
<keyword evidence="7" id="KW-0732">Signal</keyword>
<evidence type="ECO:0000256" key="2">
    <source>
        <dbReference type="ARBA" id="ARBA00022617"/>
    </source>
</evidence>
<feature type="domain" description="Cytochrome c" evidence="8">
    <location>
        <begin position="130"/>
        <end position="230"/>
    </location>
</feature>
<dbReference type="Pfam" id="PF00034">
    <property type="entry name" value="Cytochrom_C"/>
    <property type="match status" value="1"/>
</dbReference>
<dbReference type="Gene3D" id="1.10.760.10">
    <property type="entry name" value="Cytochrome c-like domain"/>
    <property type="match status" value="1"/>
</dbReference>
<evidence type="ECO:0000256" key="1">
    <source>
        <dbReference type="ARBA" id="ARBA00022448"/>
    </source>
</evidence>
<dbReference type="GO" id="GO:0046872">
    <property type="term" value="F:metal ion binding"/>
    <property type="evidence" value="ECO:0007669"/>
    <property type="project" value="UniProtKB-KW"/>
</dbReference>
<feature type="signal peptide" evidence="7">
    <location>
        <begin position="1"/>
        <end position="24"/>
    </location>
</feature>
<evidence type="ECO:0000256" key="5">
    <source>
        <dbReference type="ARBA" id="ARBA00023004"/>
    </source>
</evidence>
<dbReference type="Proteomes" id="UP000294547">
    <property type="component" value="Unassembled WGS sequence"/>
</dbReference>
<feature type="chain" id="PRO_5020844637" evidence="7">
    <location>
        <begin position="25"/>
        <end position="234"/>
    </location>
</feature>
<evidence type="ECO:0000313" key="9">
    <source>
        <dbReference type="EMBL" id="TDP85225.1"/>
    </source>
</evidence>
<organism evidence="9 10">
    <name type="scientific">Oharaeibacter diazotrophicus</name>
    <dbReference type="NCBI Taxonomy" id="1920512"/>
    <lineage>
        <taxon>Bacteria</taxon>
        <taxon>Pseudomonadati</taxon>
        <taxon>Pseudomonadota</taxon>
        <taxon>Alphaproteobacteria</taxon>
        <taxon>Hyphomicrobiales</taxon>
        <taxon>Pleomorphomonadaceae</taxon>
        <taxon>Oharaeibacter</taxon>
    </lineage>
</organism>
<sequence length="234" mass="24805">MPPHRILAALATLLALLAALPAAASGRLVVTTGPFAFDRYDDTTFRPARIRIKVTSTEGSIPFAVTGLPDGLAIDRTTATATPAGVTLTLTADNALPRRLGTVSGHLAITPTVAGKGAAASRQVLLRSFGSRTRGRTLFESRCQGCHQPNGQGSAPLLFAVFGRKAASLTTFSYSQALTDWGRTWNYPLLVSWLRDPQALVPGARMGTSVVIGLGERQRYDLVAYLRSISEGGQ</sequence>
<name>A0A4R6RGF3_9HYPH</name>